<feature type="domain" description="DUF1559" evidence="2">
    <location>
        <begin position="36"/>
        <end position="311"/>
    </location>
</feature>
<dbReference type="AlphaFoldDB" id="A0A518DQR4"/>
<evidence type="ECO:0000313" key="3">
    <source>
        <dbReference type="EMBL" id="QDU94178.1"/>
    </source>
</evidence>
<dbReference type="PROSITE" id="PS00409">
    <property type="entry name" value="PROKAR_NTER_METHYL"/>
    <property type="match status" value="1"/>
</dbReference>
<organism evidence="3 4">
    <name type="scientific">Lignipirellula cremea</name>
    <dbReference type="NCBI Taxonomy" id="2528010"/>
    <lineage>
        <taxon>Bacteria</taxon>
        <taxon>Pseudomonadati</taxon>
        <taxon>Planctomycetota</taxon>
        <taxon>Planctomycetia</taxon>
        <taxon>Pirellulales</taxon>
        <taxon>Pirellulaceae</taxon>
        <taxon>Lignipirellula</taxon>
    </lineage>
</organism>
<dbReference type="Proteomes" id="UP000317648">
    <property type="component" value="Chromosome"/>
</dbReference>
<protein>
    <submittedName>
        <fullName evidence="3">Type II secretion system protein G</fullName>
    </submittedName>
</protein>
<keyword evidence="1" id="KW-0812">Transmembrane</keyword>
<evidence type="ECO:0000259" key="2">
    <source>
        <dbReference type="Pfam" id="PF07596"/>
    </source>
</evidence>
<dbReference type="EMBL" id="CP036433">
    <property type="protein sequence ID" value="QDU94178.1"/>
    <property type="molecule type" value="Genomic_DNA"/>
</dbReference>
<dbReference type="PANTHER" id="PTHR30093:SF2">
    <property type="entry name" value="TYPE II SECRETION SYSTEM PROTEIN H"/>
    <property type="match status" value="1"/>
</dbReference>
<keyword evidence="1" id="KW-0472">Membrane</keyword>
<dbReference type="InterPro" id="IPR027558">
    <property type="entry name" value="Pre_pil_HX9DG_C"/>
</dbReference>
<dbReference type="KEGG" id="lcre:Pla8534_19660"/>
<proteinExistence type="predicted"/>
<dbReference type="RefSeq" id="WP_315852271.1">
    <property type="nucleotide sequence ID" value="NZ_CP036433.1"/>
</dbReference>
<keyword evidence="4" id="KW-1185">Reference proteome</keyword>
<evidence type="ECO:0000313" key="4">
    <source>
        <dbReference type="Proteomes" id="UP000317648"/>
    </source>
</evidence>
<dbReference type="InterPro" id="IPR012902">
    <property type="entry name" value="N_methyl_site"/>
</dbReference>
<dbReference type="NCBIfam" id="TIGR02532">
    <property type="entry name" value="IV_pilin_GFxxxE"/>
    <property type="match status" value="1"/>
</dbReference>
<sequence length="330" mass="35923">MNKHYVKRQHGFTLVELLVVIAIIGVLAALLLPAVQMAREAARRSQCSNQLKQLGLAMHNFESAHQQLPSAYDYKVTAAYPTVPDWAYRWSAQAMLSPFLEGSSIYNALDLESPLHLIGQTPAIAPQNAPVVALQVNEFLCPSDRQARLTPGWGSVNYAVCWGTGGTNGDNLTADGLFYIDSRRTFLDVTDGLSHTAAFSESVLGDNSAETTVGAATKEQQEMGMVWLLGSPLSDSGCSDASKPVQFTRGEKWADGACSTTGYNHHQTPNSPQLDCYSRVGTWKAARSRHPGGVMLLLADGSCRFVTESIALDIWRLLASVDDDQLIRDF</sequence>
<gene>
    <name evidence="3" type="primary">pulG_1</name>
    <name evidence="3" type="ORF">Pla8534_19660</name>
</gene>
<reference evidence="3 4" key="1">
    <citation type="submission" date="2019-02" db="EMBL/GenBank/DDBJ databases">
        <title>Deep-cultivation of Planctomycetes and their phenomic and genomic characterization uncovers novel biology.</title>
        <authorList>
            <person name="Wiegand S."/>
            <person name="Jogler M."/>
            <person name="Boedeker C."/>
            <person name="Pinto D."/>
            <person name="Vollmers J."/>
            <person name="Rivas-Marin E."/>
            <person name="Kohn T."/>
            <person name="Peeters S.H."/>
            <person name="Heuer A."/>
            <person name="Rast P."/>
            <person name="Oberbeckmann S."/>
            <person name="Bunk B."/>
            <person name="Jeske O."/>
            <person name="Meyerdierks A."/>
            <person name="Storesund J.E."/>
            <person name="Kallscheuer N."/>
            <person name="Luecker S."/>
            <person name="Lage O.M."/>
            <person name="Pohl T."/>
            <person name="Merkel B.J."/>
            <person name="Hornburger P."/>
            <person name="Mueller R.-W."/>
            <person name="Bruemmer F."/>
            <person name="Labrenz M."/>
            <person name="Spormann A.M."/>
            <person name="Op den Camp H."/>
            <person name="Overmann J."/>
            <person name="Amann R."/>
            <person name="Jetten M.S.M."/>
            <person name="Mascher T."/>
            <person name="Medema M.H."/>
            <person name="Devos D.P."/>
            <person name="Kaster A.-K."/>
            <person name="Ovreas L."/>
            <person name="Rohde M."/>
            <person name="Galperin M.Y."/>
            <person name="Jogler C."/>
        </authorList>
    </citation>
    <scope>NUCLEOTIDE SEQUENCE [LARGE SCALE GENOMIC DNA]</scope>
    <source>
        <strain evidence="3 4">Pla85_3_4</strain>
    </source>
</reference>
<dbReference type="Pfam" id="PF07596">
    <property type="entry name" value="SBP_bac_10"/>
    <property type="match status" value="1"/>
</dbReference>
<feature type="transmembrane region" description="Helical" evidence="1">
    <location>
        <begin position="12"/>
        <end position="35"/>
    </location>
</feature>
<dbReference type="NCBIfam" id="TIGR04294">
    <property type="entry name" value="pre_pil_HX9DG"/>
    <property type="match status" value="1"/>
</dbReference>
<dbReference type="PANTHER" id="PTHR30093">
    <property type="entry name" value="GENERAL SECRETION PATHWAY PROTEIN G"/>
    <property type="match status" value="1"/>
</dbReference>
<keyword evidence="1" id="KW-1133">Transmembrane helix</keyword>
<dbReference type="Pfam" id="PF07963">
    <property type="entry name" value="N_methyl"/>
    <property type="match status" value="1"/>
</dbReference>
<name>A0A518DQR4_9BACT</name>
<dbReference type="Gene3D" id="3.30.700.10">
    <property type="entry name" value="Glycoprotein, Type 4 Pilin"/>
    <property type="match status" value="1"/>
</dbReference>
<dbReference type="InterPro" id="IPR045584">
    <property type="entry name" value="Pilin-like"/>
</dbReference>
<evidence type="ECO:0000256" key="1">
    <source>
        <dbReference type="SAM" id="Phobius"/>
    </source>
</evidence>
<accession>A0A518DQR4</accession>
<dbReference type="InterPro" id="IPR011453">
    <property type="entry name" value="DUF1559"/>
</dbReference>
<dbReference type="SUPFAM" id="SSF54523">
    <property type="entry name" value="Pili subunits"/>
    <property type="match status" value="1"/>
</dbReference>